<feature type="transmembrane region" description="Helical" evidence="1">
    <location>
        <begin position="573"/>
        <end position="592"/>
    </location>
</feature>
<dbReference type="EMBL" id="BEGY01000033">
    <property type="protein sequence ID" value="GAX78492.1"/>
    <property type="molecule type" value="Genomic_DNA"/>
</dbReference>
<gene>
    <name evidence="2" type="ORF">CEUSTIGMA_g5931.t1</name>
</gene>
<comment type="caution">
    <text evidence="2">The sequence shown here is derived from an EMBL/GenBank/DDBJ whole genome shotgun (WGS) entry which is preliminary data.</text>
</comment>
<proteinExistence type="predicted"/>
<reference evidence="2 3" key="1">
    <citation type="submission" date="2017-08" db="EMBL/GenBank/DDBJ databases">
        <title>Acidophilic green algal genome provides insights into adaptation to an acidic environment.</title>
        <authorList>
            <person name="Hirooka S."/>
            <person name="Hirose Y."/>
            <person name="Kanesaki Y."/>
            <person name="Higuchi S."/>
            <person name="Fujiwara T."/>
            <person name="Onuma R."/>
            <person name="Era A."/>
            <person name="Ohbayashi R."/>
            <person name="Uzuka A."/>
            <person name="Nozaki H."/>
            <person name="Yoshikawa H."/>
            <person name="Miyagishima S.Y."/>
        </authorList>
    </citation>
    <scope>NUCLEOTIDE SEQUENCE [LARGE SCALE GENOMIC DNA]</scope>
    <source>
        <strain evidence="2 3">NIES-2499</strain>
    </source>
</reference>
<evidence type="ECO:0000256" key="1">
    <source>
        <dbReference type="SAM" id="Phobius"/>
    </source>
</evidence>
<dbReference type="Proteomes" id="UP000232323">
    <property type="component" value="Unassembled WGS sequence"/>
</dbReference>
<protein>
    <submittedName>
        <fullName evidence="2">Uncharacterized protein</fullName>
    </submittedName>
</protein>
<evidence type="ECO:0000313" key="2">
    <source>
        <dbReference type="EMBL" id="GAX78492.1"/>
    </source>
</evidence>
<organism evidence="2 3">
    <name type="scientific">Chlamydomonas eustigma</name>
    <dbReference type="NCBI Taxonomy" id="1157962"/>
    <lineage>
        <taxon>Eukaryota</taxon>
        <taxon>Viridiplantae</taxon>
        <taxon>Chlorophyta</taxon>
        <taxon>core chlorophytes</taxon>
        <taxon>Chlorophyceae</taxon>
        <taxon>CS clade</taxon>
        <taxon>Chlamydomonadales</taxon>
        <taxon>Chlamydomonadaceae</taxon>
        <taxon>Chlamydomonas</taxon>
    </lineage>
</organism>
<keyword evidence="1" id="KW-1133">Transmembrane helix</keyword>
<accession>A0A250X6H8</accession>
<dbReference type="AlphaFoldDB" id="A0A250X6H8"/>
<dbReference type="GO" id="GO:0016020">
    <property type="term" value="C:membrane"/>
    <property type="evidence" value="ECO:0007669"/>
    <property type="project" value="TreeGrafter"/>
</dbReference>
<name>A0A250X6H8_9CHLO</name>
<dbReference type="PANTHER" id="PTHR21780:SF0">
    <property type="entry name" value="TRANSMEMBRANE PROTEIN 209"/>
    <property type="match status" value="1"/>
</dbReference>
<keyword evidence="1" id="KW-0472">Membrane</keyword>
<dbReference type="OrthoDB" id="509821at2759"/>
<evidence type="ECO:0000313" key="3">
    <source>
        <dbReference type="Proteomes" id="UP000232323"/>
    </source>
</evidence>
<keyword evidence="3" id="KW-1185">Reference proteome</keyword>
<dbReference type="InterPro" id="IPR019176">
    <property type="entry name" value="Cytochrome_B561-rel"/>
</dbReference>
<keyword evidence="1" id="KW-0812">Transmembrane</keyword>
<sequence length="622" mass="66915">MSWNKRSPAALADTIAPVTDARDAIADATLHVFIFLVSSFLCYKSASSSSVLGYVLPWKSLAPSTELIRLLCCSICTISAVRAGNIFSKWYSSRRAAMVQKQLPAAQRKLMGLPAAPVLKPSDSISSDKQRRLPSMAAAAGSVGSTPLPTPVRFKSTGSTPAITAGGASAAGGLNGREDWLGSVSPSPLFNIAPASAPEAVATAEQLTYYLDLISDRQQQQQGAHIRTGEPSGLFGIGGMTDSGSWHGAYTGIDSNSDQNEYGTSPMLPVGVDAPKYRPSWLPRARAAVAAPDVLTPSGTEEAEEFMRGVLGVELKGNQLETWVENLREWMSRQVMVPLVASVESAHEHVNQILLKYNEHQVQLPPIPEVILESSDSTATLNATSSLDVESLIQYNKNKCQAMAAGQMMVHTENALALSKALVRYESLIQLLRGKLPGDLLPPVRPGYVWNRVQALAQGTCLPEYQWAGGGASGGRPWTPDLPTDTALVLYLFAAFIESPGWDYSNKSINGGIQTGSRGMPLFLGQIQNRPPNQYSAILTHRPEKQSSSVDAILGLNLSGSVPLMCFLAEGRILALSGYQALFHVIILFVLYHKQRFNSALGNHFLHDPSLDLVSVIMQHGP</sequence>
<dbReference type="PANTHER" id="PTHR21780">
    <property type="entry name" value="TRANSMEMBRANE PROTEIN 209"/>
    <property type="match status" value="1"/>
</dbReference>
<dbReference type="Pfam" id="PF09786">
    <property type="entry name" value="CytochromB561_N"/>
    <property type="match status" value="1"/>
</dbReference>